<comment type="caution">
    <text evidence="2">The sequence shown here is derived from an EMBL/GenBank/DDBJ whole genome shotgun (WGS) entry which is preliminary data.</text>
</comment>
<dbReference type="EMBL" id="JBHSWH010000001">
    <property type="protein sequence ID" value="MFC6705004.1"/>
    <property type="molecule type" value="Genomic_DNA"/>
</dbReference>
<gene>
    <name evidence="2" type="ORF">ACFQDH_06905</name>
</gene>
<organism evidence="2 3">
    <name type="scientific">Flexivirga alba</name>
    <dbReference type="NCBI Taxonomy" id="702742"/>
    <lineage>
        <taxon>Bacteria</taxon>
        <taxon>Bacillati</taxon>
        <taxon>Actinomycetota</taxon>
        <taxon>Actinomycetes</taxon>
        <taxon>Micrococcales</taxon>
        <taxon>Dermacoccaceae</taxon>
        <taxon>Flexivirga</taxon>
    </lineage>
</organism>
<name>A0ABW2AEC9_9MICO</name>
<keyword evidence="3" id="KW-1185">Reference proteome</keyword>
<evidence type="ECO:0000313" key="2">
    <source>
        <dbReference type="EMBL" id="MFC6705004.1"/>
    </source>
</evidence>
<protein>
    <recommendedName>
        <fullName evidence="4">DUF983 domain-containing protein</fullName>
    </recommendedName>
</protein>
<proteinExistence type="predicted"/>
<feature type="transmembrane region" description="Helical" evidence="1">
    <location>
        <begin position="46"/>
        <end position="79"/>
    </location>
</feature>
<sequence>MKAVTPTGEKYRVRRKWLPWRRKAKAKDIDWLDGITDIGDDPISMIILGIVLVPLIVILMIFLGEFLLLLLIFPVVMIARSIFGKPWTIEVTRKRTLVTAEKVKGWSGSRERIREIGKLIEAGAVPQIAPHVPSPSPARDR</sequence>
<dbReference type="Proteomes" id="UP001596298">
    <property type="component" value="Unassembled WGS sequence"/>
</dbReference>
<accession>A0ABW2AEC9</accession>
<reference evidence="3" key="1">
    <citation type="journal article" date="2019" name="Int. J. Syst. Evol. Microbiol.">
        <title>The Global Catalogue of Microorganisms (GCM) 10K type strain sequencing project: providing services to taxonomists for standard genome sequencing and annotation.</title>
        <authorList>
            <consortium name="The Broad Institute Genomics Platform"/>
            <consortium name="The Broad Institute Genome Sequencing Center for Infectious Disease"/>
            <person name="Wu L."/>
            <person name="Ma J."/>
        </authorList>
    </citation>
    <scope>NUCLEOTIDE SEQUENCE [LARGE SCALE GENOMIC DNA]</scope>
    <source>
        <strain evidence="3">CCUG 58127</strain>
    </source>
</reference>
<evidence type="ECO:0000313" key="3">
    <source>
        <dbReference type="Proteomes" id="UP001596298"/>
    </source>
</evidence>
<dbReference type="RefSeq" id="WP_382399754.1">
    <property type="nucleotide sequence ID" value="NZ_JBHSWH010000001.1"/>
</dbReference>
<evidence type="ECO:0008006" key="4">
    <source>
        <dbReference type="Google" id="ProtNLM"/>
    </source>
</evidence>
<keyword evidence="1" id="KW-0812">Transmembrane</keyword>
<keyword evidence="1" id="KW-0472">Membrane</keyword>
<keyword evidence="1" id="KW-1133">Transmembrane helix</keyword>
<evidence type="ECO:0000256" key="1">
    <source>
        <dbReference type="SAM" id="Phobius"/>
    </source>
</evidence>